<dbReference type="SMART" id="SM00418">
    <property type="entry name" value="HTH_ARSR"/>
    <property type="match status" value="1"/>
</dbReference>
<dbReference type="InterPro" id="IPR011991">
    <property type="entry name" value="ArsR-like_HTH"/>
</dbReference>
<dbReference type="Proteomes" id="UP000323380">
    <property type="component" value="Unassembled WGS sequence"/>
</dbReference>
<evidence type="ECO:0000256" key="3">
    <source>
        <dbReference type="ARBA" id="ARBA00023163"/>
    </source>
</evidence>
<dbReference type="InterPro" id="IPR051011">
    <property type="entry name" value="Metal_resp_trans_reg"/>
</dbReference>
<dbReference type="PROSITE" id="PS50987">
    <property type="entry name" value="HTH_ARSR_2"/>
    <property type="match status" value="1"/>
</dbReference>
<dbReference type="NCBIfam" id="NF033788">
    <property type="entry name" value="HTH_metalloreg"/>
    <property type="match status" value="1"/>
</dbReference>
<organism evidence="6 7">
    <name type="scientific">Actinomadura chibensis</name>
    <dbReference type="NCBI Taxonomy" id="392828"/>
    <lineage>
        <taxon>Bacteria</taxon>
        <taxon>Bacillati</taxon>
        <taxon>Actinomycetota</taxon>
        <taxon>Actinomycetes</taxon>
        <taxon>Streptosporangiales</taxon>
        <taxon>Thermomonosporaceae</taxon>
        <taxon>Actinomadura</taxon>
    </lineage>
</organism>
<keyword evidence="2" id="KW-0238">DNA-binding</keyword>
<dbReference type="SUPFAM" id="SSF46785">
    <property type="entry name" value="Winged helix' DNA-binding domain"/>
    <property type="match status" value="1"/>
</dbReference>
<proteinExistence type="predicted"/>
<evidence type="ECO:0000256" key="1">
    <source>
        <dbReference type="ARBA" id="ARBA00023015"/>
    </source>
</evidence>
<comment type="caution">
    <text evidence="6">The sequence shown here is derived from an EMBL/GenBank/DDBJ whole genome shotgun (WGS) entry which is preliminary data.</text>
</comment>
<accession>A0A5D0NHM2</accession>
<keyword evidence="7" id="KW-1185">Reference proteome</keyword>
<evidence type="ECO:0000256" key="2">
    <source>
        <dbReference type="ARBA" id="ARBA00023125"/>
    </source>
</evidence>
<evidence type="ECO:0000313" key="6">
    <source>
        <dbReference type="EMBL" id="TYB43864.1"/>
    </source>
</evidence>
<dbReference type="RefSeq" id="WP_083981110.1">
    <property type="nucleotide sequence ID" value="NZ_VSFG01000005.1"/>
</dbReference>
<dbReference type="CDD" id="cd00090">
    <property type="entry name" value="HTH_ARSR"/>
    <property type="match status" value="1"/>
</dbReference>
<dbReference type="Pfam" id="PF12840">
    <property type="entry name" value="HTH_20"/>
    <property type="match status" value="1"/>
</dbReference>
<dbReference type="EMBL" id="VSFG01000005">
    <property type="protein sequence ID" value="TYB43864.1"/>
    <property type="molecule type" value="Genomic_DNA"/>
</dbReference>
<dbReference type="PANTHER" id="PTHR43132:SF2">
    <property type="entry name" value="ARSENICAL RESISTANCE OPERON REPRESSOR ARSR-RELATED"/>
    <property type="match status" value="1"/>
</dbReference>
<protein>
    <submittedName>
        <fullName evidence="6">Helix-turn-helix transcriptional regulator</fullName>
    </submittedName>
</protein>
<keyword evidence="3" id="KW-0804">Transcription</keyword>
<gene>
    <name evidence="6" type="ORF">FXF69_23095</name>
</gene>
<keyword evidence="1" id="KW-0805">Transcription regulation</keyword>
<dbReference type="GO" id="GO:0003700">
    <property type="term" value="F:DNA-binding transcription factor activity"/>
    <property type="evidence" value="ECO:0007669"/>
    <property type="project" value="InterPro"/>
</dbReference>
<reference evidence="6 7" key="1">
    <citation type="submission" date="2019-08" db="EMBL/GenBank/DDBJ databases">
        <title>Actinomadura sp. nov. CYP1-5 isolated from mountain soil.</title>
        <authorList>
            <person name="Songsumanus A."/>
            <person name="Kuncharoen N."/>
            <person name="Kudo T."/>
            <person name="Yuki M."/>
            <person name="Igarashi Y."/>
            <person name="Tanasupawat S."/>
        </authorList>
    </citation>
    <scope>NUCLEOTIDE SEQUENCE [LARGE SCALE GENOMIC DNA]</scope>
    <source>
        <strain evidence="6 7">JCM 14158</strain>
    </source>
</reference>
<dbReference type="Gene3D" id="1.10.10.10">
    <property type="entry name" value="Winged helix-like DNA-binding domain superfamily/Winged helix DNA-binding domain"/>
    <property type="match status" value="1"/>
</dbReference>
<dbReference type="PRINTS" id="PR00778">
    <property type="entry name" value="HTHARSR"/>
</dbReference>
<dbReference type="GO" id="GO:0003677">
    <property type="term" value="F:DNA binding"/>
    <property type="evidence" value="ECO:0007669"/>
    <property type="project" value="UniProtKB-KW"/>
</dbReference>
<evidence type="ECO:0000313" key="7">
    <source>
        <dbReference type="Proteomes" id="UP000323380"/>
    </source>
</evidence>
<sequence length="130" mass="14051">MNEPVVDQVSSTLSEPTADAPGCGTGEAAQLGQQAREFLRALASEQRQQMLELFTGGIELTVGTVAERLGIAQPTASQQLALLRRGGLLTSRKHGKQVFYRIDAATVEHSLNELQTYLRTCCPPDAQQDP</sequence>
<evidence type="ECO:0000259" key="5">
    <source>
        <dbReference type="PROSITE" id="PS50987"/>
    </source>
</evidence>
<evidence type="ECO:0000256" key="4">
    <source>
        <dbReference type="SAM" id="MobiDB-lite"/>
    </source>
</evidence>
<name>A0A5D0NHM2_9ACTN</name>
<dbReference type="InterPro" id="IPR001845">
    <property type="entry name" value="HTH_ArsR_DNA-bd_dom"/>
</dbReference>
<dbReference type="AlphaFoldDB" id="A0A5D0NHM2"/>
<dbReference type="InterPro" id="IPR036390">
    <property type="entry name" value="WH_DNA-bd_sf"/>
</dbReference>
<dbReference type="PANTHER" id="PTHR43132">
    <property type="entry name" value="ARSENICAL RESISTANCE OPERON REPRESSOR ARSR-RELATED"/>
    <property type="match status" value="1"/>
</dbReference>
<feature type="region of interest" description="Disordered" evidence="4">
    <location>
        <begin position="1"/>
        <end position="25"/>
    </location>
</feature>
<dbReference type="InterPro" id="IPR036388">
    <property type="entry name" value="WH-like_DNA-bd_sf"/>
</dbReference>
<feature type="domain" description="HTH arsR-type" evidence="5">
    <location>
        <begin position="27"/>
        <end position="122"/>
    </location>
</feature>